<dbReference type="Pfam" id="PF04294">
    <property type="entry name" value="VanW"/>
    <property type="match status" value="1"/>
</dbReference>
<dbReference type="PANTHER" id="PTHR35788">
    <property type="entry name" value="EXPORTED PROTEIN-RELATED"/>
    <property type="match status" value="1"/>
</dbReference>
<feature type="signal peptide" evidence="1">
    <location>
        <begin position="1"/>
        <end position="22"/>
    </location>
</feature>
<dbReference type="EMBL" id="LYXE01000092">
    <property type="protein sequence ID" value="PDV98570.1"/>
    <property type="molecule type" value="Genomic_DNA"/>
</dbReference>
<evidence type="ECO:0000256" key="1">
    <source>
        <dbReference type="SAM" id="SignalP"/>
    </source>
</evidence>
<dbReference type="RefSeq" id="WP_097653393.1">
    <property type="nucleotide sequence ID" value="NZ_LYXE01000092.1"/>
</dbReference>
<evidence type="ECO:0000313" key="3">
    <source>
        <dbReference type="Proteomes" id="UP000220922"/>
    </source>
</evidence>
<dbReference type="Proteomes" id="UP000220922">
    <property type="component" value="Unassembled WGS sequence"/>
</dbReference>
<keyword evidence="3" id="KW-1185">Reference proteome</keyword>
<name>A0A2H3KX77_9CHLR</name>
<proteinExistence type="predicted"/>
<dbReference type="PANTHER" id="PTHR35788:SF1">
    <property type="entry name" value="EXPORTED PROTEIN"/>
    <property type="match status" value="1"/>
</dbReference>
<comment type="caution">
    <text evidence="2">The sequence shown here is derived from an EMBL/GenBank/DDBJ whole genome shotgun (WGS) entry which is preliminary data.</text>
</comment>
<feature type="chain" id="PRO_5013662277" evidence="1">
    <location>
        <begin position="23"/>
        <end position="466"/>
    </location>
</feature>
<dbReference type="AlphaFoldDB" id="A0A2H3KX77"/>
<reference evidence="2 3" key="1">
    <citation type="submission" date="2016-05" db="EMBL/GenBank/DDBJ databases">
        <authorList>
            <person name="Lavstsen T."/>
            <person name="Jespersen J.S."/>
        </authorList>
    </citation>
    <scope>NUCLEOTIDE SEQUENCE [LARGE SCALE GENOMIC DNA]</scope>
    <source>
        <strain evidence="2 3">B7-9</strain>
    </source>
</reference>
<dbReference type="InterPro" id="IPR052913">
    <property type="entry name" value="Glycopeptide_resist_protein"/>
</dbReference>
<dbReference type="OrthoDB" id="9797191at2"/>
<evidence type="ECO:0000313" key="2">
    <source>
        <dbReference type="EMBL" id="PDV98570.1"/>
    </source>
</evidence>
<accession>A0A2H3KX77</accession>
<dbReference type="InterPro" id="IPR007391">
    <property type="entry name" value="Vancomycin_resist_VanW"/>
</dbReference>
<organism evidence="2 3">
    <name type="scientific">Candidatus Chloroploca asiatica</name>
    <dbReference type="NCBI Taxonomy" id="1506545"/>
    <lineage>
        <taxon>Bacteria</taxon>
        <taxon>Bacillati</taxon>
        <taxon>Chloroflexota</taxon>
        <taxon>Chloroflexia</taxon>
        <taxon>Chloroflexales</taxon>
        <taxon>Chloroflexineae</taxon>
        <taxon>Oscillochloridaceae</taxon>
        <taxon>Candidatus Chloroploca</taxon>
    </lineage>
</organism>
<protein>
    <submittedName>
        <fullName evidence="2">Vanomycin resistance protein VanB</fullName>
    </submittedName>
</protein>
<sequence>MYRYLILILLALALLLPSTPLAAAPAANPQATAFTYFPETGHNVGMQIKQFFDTYGGVAVFGLPLTELIIGADGRQVQYFEYARFEYNPTAPQPARVTLTRAGAMLSEGRADPAFQWLAGSADPERDFYPESGHTLGGAFRWFWQSNGGVPVFGFPISEELYEQDDVTGTEVLVQYFERARLAYHPATATEPDAVRLTPVGRMLLQRDPVARAATAPVRAIELLGRATTGFAASSYERVTNVSRATEMVHGMIVPAGAEFSFNSIGDFSEANGFVDGYAIVGGRLERVIGGGLCQVSTTLFRAVSYAGLQITRRVGHSHIVNFYENILGFDATVFVPSVDFRWRNDSPGPVYLVGITDLKASQVSFEIYGINDGRKVVHQAPITRNWKQPGIAVWQYDASLPQGAVRQMVQGRAGVDVTLNRVITLANGRTRTDAYVTRYAPWEDFFLYGPGVTPPAGVKVIAPRR</sequence>
<gene>
    <name evidence="2" type="ORF">A9Q02_14820</name>
</gene>
<keyword evidence="1" id="KW-0732">Signal</keyword>